<dbReference type="Proteomes" id="UP000825438">
    <property type="component" value="Chromosome I"/>
</dbReference>
<dbReference type="SUPFAM" id="SSF48371">
    <property type="entry name" value="ARM repeat"/>
    <property type="match status" value="1"/>
</dbReference>
<dbReference type="GO" id="GO:0044183">
    <property type="term" value="F:protein folding chaperone"/>
    <property type="evidence" value="ECO:0007669"/>
    <property type="project" value="InterPro"/>
</dbReference>
<dbReference type="InterPro" id="IPR056473">
    <property type="entry name" value="HEAT_Utp10/HEAT1"/>
</dbReference>
<dbReference type="PROSITE" id="PS50077">
    <property type="entry name" value="HEAT_REPEAT"/>
    <property type="match status" value="1"/>
</dbReference>
<dbReference type="HAMAP" id="MF_00580">
    <property type="entry name" value="CH10"/>
    <property type="match status" value="1"/>
</dbReference>
<evidence type="ECO:0000313" key="15">
    <source>
        <dbReference type="EMBL" id="QWW22227.1"/>
    </source>
</evidence>
<dbReference type="Pfam" id="PF00166">
    <property type="entry name" value="Cpn10"/>
    <property type="match status" value="1"/>
</dbReference>
<proteinExistence type="inferred from homology"/>
<evidence type="ECO:0000256" key="1">
    <source>
        <dbReference type="ARBA" id="ARBA00004604"/>
    </source>
</evidence>
<dbReference type="GO" id="GO:0030515">
    <property type="term" value="F:snoRNA binding"/>
    <property type="evidence" value="ECO:0007669"/>
    <property type="project" value="TreeGrafter"/>
</dbReference>
<comment type="similarity">
    <text evidence="2">Belongs to the GroES chaperonin family.</text>
</comment>
<evidence type="ECO:0000259" key="14">
    <source>
        <dbReference type="SMART" id="SM01036"/>
    </source>
</evidence>
<dbReference type="Gene3D" id="1.25.10.10">
    <property type="entry name" value="Leucine-rich Repeat Variant"/>
    <property type="match status" value="2"/>
</dbReference>
<feature type="domain" description="BP28 C-terminal" evidence="14">
    <location>
        <begin position="1569"/>
        <end position="1719"/>
    </location>
</feature>
<sequence length="1953" mass="220364">MSLLSQQLKVIGEKNASLAVDRKSRQQIHSRSLLFDAKTAASQDFDYIFQIASEGLEELIEIDSRFEKFSSTLFSEASIDFDRNVKTKDILDPVNRNLEAFMNLAAPYYHLAPTLKAMEWLVRRYHVNIHNSELLFLSTLSYHSQPVFTRIMNAVPKGSMPHIFSWISLYKEQSKPLPASSVLKSFHNDPALFRLYSEYLREQLKHKTIYKEQLVFYLSNTAQVLASYARNTEKLNDDYIVTVLEAVNDLLLPQNHEFKYSSTLKEDIKLTAYGIISILTSVLPLIDELVYSLTISILSDPFAWNNLRRQTLVVLGQLWNFYNEDDVSEEAEVFANLSSEVLLKNEELLLTLIEESYNISKFVFFFVIDKLNHNDDKAIRLLQFIDVPKNDLFFSVVVKKLLLYITEKCVTDEGRAGAVSTFEQLLKSNKSKVVNELRKQSKSISDLEMILMHTMGESANESAYDGDNEDVVIENNAVNSSSEAIKSKETYFLSTAANFDFFKIVDALLRELKEIPQNKQVSYFLKASKRAFLNDVAHVSFLIRLGFTVSVPLSSRLVALGCTRATLQHLAEKNQSLNLYLLAPIILLGLSDESKPFRDICVNILLLIQKHSQKIIAKGKQANCTLFMESEIYPNVEEAKKSLISPNDANTMLSVLLDDRAIIDDVRFDHSRASYLLFDVLFKSTKGGRKFGSLLLKSFVYGQWASPSWPLAFKHRVWRIIGSQNKKTKGFDDRFYFVTDAKDLLLRRNPWIHDASAEGLNAIDDIMKPVASMVGGLTTNEKKRAKEIDWFVRALSTEDQLQVVANERVQEIFPLLKVTELKVGLCKEFIELLIKETDSVLHFDPLDTLQGLEILNEDMVALLNSVNIVTEVPEQSVPKRRRRSSSSTQKNMARDDINTMAAAHLRKLSVILDVLETQLRKSQSLIADSDLLQVLFKILTDLDYLGNDGKLPILYAQETLASCMQLCVVKIKESQAKHRIDSNSIRADLIVNSIRLSQSPQVQNRLLLVIAELASLAPEIILHSVMPIFTFMGAHTVRQDDEFSSSALQQTISKVVPAITAASSSISTEIDFLLTSFVTAFQHIPRHRRVKLFVSLVQTLGHENALQKILFLVGQQYSANLEKNKVHDCNSLLDFTAALLKTFDAQICLEGINNFFSLWNRIPKEHLNGDSEELTALSSKPIFGSAVANATDEELKTLRVNLLKFLNLVLGTDEELSSSTNLVSLKMKVALVLFDDQSPKSAKEFILKDFSRVTSFILASLDSHSGSKKWESDVVDELYEALKCLLNLLPMSYYVTSIAESLKNANDALSVTVAKNFAILAGTKFENEMNANSFDDAIESTVLEELLPILVEGFEKYDNVELVQAYLDTFSIIVSKLGSSLPEIASSENAKHLIGTLKVITSTNGLLSSNTEIVVSSLNAVASVVKIFGVKCIGFFPKILPPALKIWESTARKKHNNDDEDFDDEDLQEKNMLLQGSILMLISVLVKRLPAFVVTNLKQIVRATVESDLVDSSIRSKVLELIVEHVDKSQVLVCLLNLALNDNFYAENDAKELGLYLNSVRSSIDSIEKKSATANSSLFMKWLIKSFEFRNEFGEDKFEDNTINSIESSFHQCAIVYVMKLNDKSFRPLFANMVRWAATGEGSISSKNTEVTRLVAFFKFFNKLQDRLKSIITSYFSYMIDPTVSILNKFASGDLKETNLRRIVLNALVSSFKYDQDDYWSHQSRFETIINPLLSQLKNIEKPIGKYLVRAITSFVTNVSSEEHNEKLVHGLIYYISNEHENSSNTKLWTVRVLREVFLKLGEQWLTFLPTFIPYIAELLEDDDEDVELEVRKDLVRVIENVLGEPTNTEMSFLKSVNNLKPLFDRVLVQRLKPATQTSSGIYIPEKNQEKLNQGTVIAAGPGATDANGKIVPVSVQAGDKVLLPSFGGSPVKVGDEEYLLYSDREILAKIEQ</sequence>
<dbReference type="GO" id="GO:0005739">
    <property type="term" value="C:mitochondrion"/>
    <property type="evidence" value="ECO:0007669"/>
    <property type="project" value="UniProtKB-ARBA"/>
</dbReference>
<dbReference type="InterPro" id="IPR021133">
    <property type="entry name" value="HEAT_type_2"/>
</dbReference>
<feature type="region of interest" description="Disordered" evidence="13">
    <location>
        <begin position="874"/>
        <end position="893"/>
    </location>
</feature>
<organism evidence="15">
    <name type="scientific">Candidozyma auris</name>
    <name type="common">Yeast</name>
    <name type="synonym">Candida auris</name>
    <dbReference type="NCBI Taxonomy" id="498019"/>
    <lineage>
        <taxon>Eukaryota</taxon>
        <taxon>Fungi</taxon>
        <taxon>Dikarya</taxon>
        <taxon>Ascomycota</taxon>
        <taxon>Saccharomycotina</taxon>
        <taxon>Pichiomycetes</taxon>
        <taxon>Metschnikowiaceae</taxon>
        <taxon>Candidozyma</taxon>
    </lineage>
</organism>
<evidence type="ECO:0000256" key="7">
    <source>
        <dbReference type="ARBA" id="ARBA00023186"/>
    </source>
</evidence>
<protein>
    <recommendedName>
        <fullName evidence="4 12">U3 small nucleolar RNA-associated protein 10</fullName>
    </recommendedName>
</protein>
<dbReference type="SMART" id="SM01036">
    <property type="entry name" value="BP28CT"/>
    <property type="match status" value="1"/>
</dbReference>
<dbReference type="Gene3D" id="2.30.33.40">
    <property type="entry name" value="GroES chaperonin"/>
    <property type="match status" value="1"/>
</dbReference>
<evidence type="ECO:0000256" key="13">
    <source>
        <dbReference type="SAM" id="MobiDB-lite"/>
    </source>
</evidence>
<comment type="function">
    <text evidence="10">Eukaryotic CPN10 homolog which is essential for mitochondrial protein biogenesis, together with CPN60. Binds to CPN60 in the presence of Mg-ATP and suppresses the ATPase activity of the latter.</text>
</comment>
<reference evidence="15" key="1">
    <citation type="submission" date="2021-06" db="EMBL/GenBank/DDBJ databases">
        <title>Candida auris outbreak in lebanese hospital.</title>
        <authorList>
            <person name="Finianos M."/>
        </authorList>
    </citation>
    <scope>NUCLEOTIDE SEQUENCE</scope>
    <source>
        <strain evidence="15">CA7LBN</strain>
    </source>
</reference>
<evidence type="ECO:0000256" key="3">
    <source>
        <dbReference type="ARBA" id="ARBA00010559"/>
    </source>
</evidence>
<comment type="subunit">
    <text evidence="12">Component of the ribosomal small subunit (SSU) processome.</text>
</comment>
<dbReference type="PANTHER" id="PTHR13457">
    <property type="entry name" value="BAP28"/>
    <property type="match status" value="1"/>
</dbReference>
<accession>A0A8F3AG81</accession>
<comment type="function">
    <text evidence="12">Involved in nucleolar processing of pre-18S ribosomal RNA.</text>
</comment>
<dbReference type="GO" id="GO:0000462">
    <property type="term" value="P:maturation of SSU-rRNA from tricistronic rRNA transcript (SSU-rRNA, 5.8S rRNA, LSU-rRNA)"/>
    <property type="evidence" value="ECO:0007669"/>
    <property type="project" value="TreeGrafter"/>
</dbReference>
<dbReference type="InterPro" id="IPR040191">
    <property type="entry name" value="UTP10"/>
</dbReference>
<dbReference type="Pfam" id="PF23243">
    <property type="entry name" value="HEAT_HEATR1"/>
    <property type="match status" value="1"/>
</dbReference>
<evidence type="ECO:0000256" key="4">
    <source>
        <dbReference type="ARBA" id="ARBA00015399"/>
    </source>
</evidence>
<dbReference type="InterPro" id="IPR011032">
    <property type="entry name" value="GroES-like_sf"/>
</dbReference>
<keyword evidence="8 12" id="KW-0539">Nucleus</keyword>
<dbReference type="PROSITE" id="PS00681">
    <property type="entry name" value="CHAPERONINS_CPN10"/>
    <property type="match status" value="1"/>
</dbReference>
<dbReference type="InterPro" id="IPR037124">
    <property type="entry name" value="Chaperonin_GroES_sf"/>
</dbReference>
<evidence type="ECO:0000256" key="5">
    <source>
        <dbReference type="ARBA" id="ARBA00022517"/>
    </source>
</evidence>
<comment type="subcellular location">
    <subcellularLocation>
        <location evidence="1 12">Nucleus</location>
        <location evidence="1 12">Nucleolus</location>
    </subcellularLocation>
</comment>
<dbReference type="GO" id="GO:0034455">
    <property type="term" value="C:t-UTP complex"/>
    <property type="evidence" value="ECO:0007669"/>
    <property type="project" value="TreeGrafter"/>
</dbReference>
<keyword evidence="7" id="KW-0143">Chaperone</keyword>
<dbReference type="InterPro" id="IPR011989">
    <property type="entry name" value="ARM-like"/>
</dbReference>
<dbReference type="GO" id="GO:0045943">
    <property type="term" value="P:positive regulation of transcription by RNA polymerase I"/>
    <property type="evidence" value="ECO:0007669"/>
    <property type="project" value="TreeGrafter"/>
</dbReference>
<dbReference type="CDD" id="cd00320">
    <property type="entry name" value="cpn10"/>
    <property type="match status" value="1"/>
</dbReference>
<evidence type="ECO:0000256" key="12">
    <source>
        <dbReference type="RuleBase" id="RU367065"/>
    </source>
</evidence>
<evidence type="ECO:0000256" key="11">
    <source>
        <dbReference type="PROSITE-ProRule" id="PRU00103"/>
    </source>
</evidence>
<dbReference type="SMART" id="SM00883">
    <property type="entry name" value="Cpn10"/>
    <property type="match status" value="1"/>
</dbReference>
<dbReference type="Pfam" id="PF08146">
    <property type="entry name" value="BP28CT"/>
    <property type="match status" value="1"/>
</dbReference>
<keyword evidence="5 12" id="KW-0690">Ribosome biogenesis</keyword>
<keyword evidence="9 12" id="KW-0687">Ribonucleoprotein</keyword>
<dbReference type="InterPro" id="IPR016024">
    <property type="entry name" value="ARM-type_fold"/>
</dbReference>
<dbReference type="InterPro" id="IPR020818">
    <property type="entry name" value="Chaperonin_GroES"/>
</dbReference>
<dbReference type="GO" id="GO:0032040">
    <property type="term" value="C:small-subunit processome"/>
    <property type="evidence" value="ECO:0007669"/>
    <property type="project" value="TreeGrafter"/>
</dbReference>
<dbReference type="SUPFAM" id="SSF50129">
    <property type="entry name" value="GroES-like"/>
    <property type="match status" value="1"/>
</dbReference>
<dbReference type="InterPro" id="IPR022125">
    <property type="entry name" value="U3snoRNP10_N"/>
</dbReference>
<name>A0A8F3AG81_CANAR</name>
<dbReference type="GO" id="GO:0030686">
    <property type="term" value="C:90S preribosome"/>
    <property type="evidence" value="ECO:0007669"/>
    <property type="project" value="TreeGrafter"/>
</dbReference>
<evidence type="ECO:0000256" key="8">
    <source>
        <dbReference type="ARBA" id="ARBA00023242"/>
    </source>
</evidence>
<dbReference type="PANTHER" id="PTHR13457:SF1">
    <property type="entry name" value="HEAT REPEAT-CONTAINING PROTEIN 1"/>
    <property type="match status" value="1"/>
</dbReference>
<keyword evidence="6 12" id="KW-0698">rRNA processing</keyword>
<evidence type="ECO:0000256" key="6">
    <source>
        <dbReference type="ARBA" id="ARBA00022552"/>
    </source>
</evidence>
<dbReference type="EMBL" id="CP076749">
    <property type="protein sequence ID" value="QWW22227.1"/>
    <property type="molecule type" value="Genomic_DNA"/>
</dbReference>
<comment type="similarity">
    <text evidence="3 12">Belongs to the HEATR1/UTP10 family.</text>
</comment>
<evidence type="ECO:0000256" key="9">
    <source>
        <dbReference type="ARBA" id="ARBA00023274"/>
    </source>
</evidence>
<dbReference type="Pfam" id="PF12397">
    <property type="entry name" value="U3snoRNP10"/>
    <property type="match status" value="1"/>
</dbReference>
<dbReference type="InterPro" id="IPR018369">
    <property type="entry name" value="Chaprnonin_Cpn10_CS"/>
</dbReference>
<dbReference type="InterPro" id="IPR012954">
    <property type="entry name" value="BP28_C_dom"/>
</dbReference>
<gene>
    <name evidence="15" type="ORF">CA7LBN_000973</name>
</gene>
<evidence type="ECO:0000256" key="10">
    <source>
        <dbReference type="ARBA" id="ARBA00056825"/>
    </source>
</evidence>
<evidence type="ECO:0000256" key="2">
    <source>
        <dbReference type="ARBA" id="ARBA00006975"/>
    </source>
</evidence>
<feature type="repeat" description="HEAT" evidence="11">
    <location>
        <begin position="1812"/>
        <end position="1850"/>
    </location>
</feature>
<dbReference type="GO" id="GO:0005524">
    <property type="term" value="F:ATP binding"/>
    <property type="evidence" value="ECO:0007669"/>
    <property type="project" value="InterPro"/>
</dbReference>
<dbReference type="PRINTS" id="PR00297">
    <property type="entry name" value="CHAPERONIN10"/>
</dbReference>
<dbReference type="FunFam" id="2.30.33.40:FF:000002">
    <property type="entry name" value="10 kDa chaperonin, mitochondrial"/>
    <property type="match status" value="1"/>
</dbReference>